<organism evidence="2 3">
    <name type="scientific">Kitasatospora cheerisanensis KCTC 2395</name>
    <dbReference type="NCBI Taxonomy" id="1348663"/>
    <lineage>
        <taxon>Bacteria</taxon>
        <taxon>Bacillati</taxon>
        <taxon>Actinomycetota</taxon>
        <taxon>Actinomycetes</taxon>
        <taxon>Kitasatosporales</taxon>
        <taxon>Streptomycetaceae</taxon>
        <taxon>Kitasatospora</taxon>
    </lineage>
</organism>
<proteinExistence type="predicted"/>
<name>A0A066YYD7_9ACTN</name>
<protein>
    <submittedName>
        <fullName evidence="2">Uncharacterized protein</fullName>
    </submittedName>
</protein>
<dbReference type="EMBL" id="JNBY01000073">
    <property type="protein sequence ID" value="KDN86212.1"/>
    <property type="molecule type" value="Genomic_DNA"/>
</dbReference>
<sequence length="42" mass="3968">MLHGTCPPGVSGGAGPPRSVGRGAASGGRTDAMSWGSDEPSG</sequence>
<comment type="caution">
    <text evidence="2">The sequence shown here is derived from an EMBL/GenBank/DDBJ whole genome shotgun (WGS) entry which is preliminary data.</text>
</comment>
<evidence type="ECO:0000313" key="2">
    <source>
        <dbReference type="EMBL" id="KDN86212.1"/>
    </source>
</evidence>
<keyword evidence="3" id="KW-1185">Reference proteome</keyword>
<gene>
    <name evidence="2" type="ORF">KCH_20290</name>
</gene>
<evidence type="ECO:0000256" key="1">
    <source>
        <dbReference type="SAM" id="MobiDB-lite"/>
    </source>
</evidence>
<evidence type="ECO:0000313" key="3">
    <source>
        <dbReference type="Proteomes" id="UP000027178"/>
    </source>
</evidence>
<dbReference type="HOGENOM" id="CLU_3252826_0_0_11"/>
<feature type="region of interest" description="Disordered" evidence="1">
    <location>
        <begin position="1"/>
        <end position="42"/>
    </location>
</feature>
<dbReference type="PATRIC" id="fig|1348663.4.peg.1956"/>
<reference evidence="2 3" key="1">
    <citation type="submission" date="2014-05" db="EMBL/GenBank/DDBJ databases">
        <title>Draft Genome Sequence of Kitasatospora cheerisanensis KCTC 2395.</title>
        <authorList>
            <person name="Nam D.H."/>
        </authorList>
    </citation>
    <scope>NUCLEOTIDE SEQUENCE [LARGE SCALE GENOMIC DNA]</scope>
    <source>
        <strain evidence="2 3">KCTC 2395</strain>
    </source>
</reference>
<feature type="compositionally biased region" description="Low complexity" evidence="1">
    <location>
        <begin position="18"/>
        <end position="29"/>
    </location>
</feature>
<dbReference type="AlphaFoldDB" id="A0A066YYD7"/>
<dbReference type="Proteomes" id="UP000027178">
    <property type="component" value="Unassembled WGS sequence"/>
</dbReference>
<accession>A0A066YYD7</accession>